<evidence type="ECO:0000313" key="9">
    <source>
        <dbReference type="Proteomes" id="UP001054857"/>
    </source>
</evidence>
<feature type="compositionally biased region" description="Acidic residues" evidence="6">
    <location>
        <begin position="644"/>
        <end position="676"/>
    </location>
</feature>
<dbReference type="InterPro" id="IPR000719">
    <property type="entry name" value="Prot_kinase_dom"/>
</dbReference>
<feature type="region of interest" description="Disordered" evidence="6">
    <location>
        <begin position="105"/>
        <end position="146"/>
    </location>
</feature>
<dbReference type="PANTHER" id="PTHR11042:SF136">
    <property type="entry name" value="EIF-2-ALPHA KINASE GCN2"/>
    <property type="match status" value="1"/>
</dbReference>
<dbReference type="Pfam" id="PF00069">
    <property type="entry name" value="Pkinase"/>
    <property type="match status" value="1"/>
</dbReference>
<dbReference type="Gene3D" id="1.10.510.10">
    <property type="entry name" value="Transferase(Phosphotransferase) domain 1"/>
    <property type="match status" value="1"/>
</dbReference>
<feature type="domain" description="Protein kinase" evidence="7">
    <location>
        <begin position="898"/>
        <end position="1318"/>
    </location>
</feature>
<dbReference type="GO" id="GO:0005634">
    <property type="term" value="C:nucleus"/>
    <property type="evidence" value="ECO:0007669"/>
    <property type="project" value="TreeGrafter"/>
</dbReference>
<evidence type="ECO:0000256" key="2">
    <source>
        <dbReference type="ARBA" id="ARBA00022741"/>
    </source>
</evidence>
<comment type="caution">
    <text evidence="8">The sequence shown here is derived from an EMBL/GenBank/DDBJ whole genome shotgun (WGS) entry which is preliminary data.</text>
</comment>
<feature type="compositionally biased region" description="Gly residues" evidence="6">
    <location>
        <begin position="608"/>
        <end position="622"/>
    </location>
</feature>
<feature type="compositionally biased region" description="Low complexity" evidence="6">
    <location>
        <begin position="1140"/>
        <end position="1152"/>
    </location>
</feature>
<dbReference type="SMART" id="SM00220">
    <property type="entry name" value="S_TKc"/>
    <property type="match status" value="1"/>
</dbReference>
<feature type="compositionally biased region" description="Basic residues" evidence="6">
    <location>
        <begin position="960"/>
        <end position="969"/>
    </location>
</feature>
<dbReference type="PANTHER" id="PTHR11042">
    <property type="entry name" value="EUKARYOTIC TRANSLATION INITIATION FACTOR 2-ALPHA KINASE EIF2-ALPHA KINASE -RELATED"/>
    <property type="match status" value="1"/>
</dbReference>
<sequence>MALVKYQGSHDPERALLEALAEVLTDVLRGTTEEERAALLGAHLPQVGLLLRRHGREDGGDKWPSGRRSRHPAGGAAAGAASARAEAGWDPGGIGGAAVAAAEGGGGGGGGGMRAGAGAPPPPLGSGVDRGYGGGGGSGSGGGGSSSVRALQAIQAALMSLSGVPGHLAGAAEAQCSAAALTLTLALAAASGGGGGGGGGRGAGGGGLPPALLQMVSPFRARLEHRGRLGKGGFGSVVAVRSRLDQRLMAVKEVPFRSALPPWAPPEQLEQQHAKMLREVQALAGLDGSPHVVRYYSAWIEPAWEKLGQQLRSRSRAATAGAHGTAAAKAGAAGTASAAAAAARGGGRHRAEGRDQKGNRGVRVGAAAAAGRTMPAPGGGAVGGVGGGAMGHGDDDGAPRMGAASNQARGAPACTLLQPLISTDGCSAGDSSQGATPTGGSQSATPTGACGGISGAAVGVMSPACVIQEVLSSEEEEEEDSGNSSSSSSSSESKGLDSTHSQHGSEGGRALHPRHPSRPALQPPPRPLPIPGSGVPGGIDCAAQPVVMLATSGSETASPELSSGWPMGHPRSRRKVQRSSPLITSLSNSPAGADFSGQIGHVLTRGSSKGGCRMGSGRGGLGEAQSSGSEGSTGDSSSGSSSSEESDSTTDESEEEEEEKEEDEEGHQQVEEEDQECSWTFDRGEDAAAATADVGESSHASSVSSSSSDSDSGGPHGCLTRSNNSKQRPNGGCTTPEWQQRRRRRSTAAAATANVDDTTTGSGGVFDMDCTGSASRGSYGGGGGGRRRRRRHPHDDGSESGESTEGSGSSGSNKGSDGNPGSSKNSGSSYSSSSHESGGSKSGSGGSSSQGSSSGNDDDDDDHDTGSSQSGSHDHPTSGSPHQHGHRYRYRSPTGRLLMVGPTQGQGQPLVAPTRQHRSQTHPQLQRWGSSQPLVWSPPEEEHAVHHHPQHHGKQQQQRHQQRHHRHAARREEAAGMGGGGGGLDLAVLSSIRMWPYMLYISMELVVGPTLTRWLQQRAVRLGGVAHPPEVTVERSIFRQIVTGLVHVHAAGIIHRDLKPANIFLVPIMTSASALNQHRQQQQPAVGALAAAAVTHGSGLPTAQPAAPEAYLVKIGDFGLAVDHSDATIILGAASSSLSAASSSSSTSRSSADQLPPVSAPINSFSSGHGPLRRPPSLPMLRASGDGEDLATPTSGAVPSTRTAPSARTSGVGTASYAAPEQLGQQQQPLYGSSDGGVSYYGPEVDIYPLGLILMELFCVYGTGMERAMAMRDARAGRLPDSFCRTYPEEATLAAACLERDPMRRPTAAQLLVILDMLWGPAGTAAAAAAVPGNGIAAAAAAAAEAPVVGASMADGSGVAGMASPALLRPHSSGPLPLPWRCKAKPLLLLPAPPPSYGRCSGVITEELDPAGSASTSPSYGNAATGAQELACGNGDGGSGSGGTSDTCGSSGNGADVRTVRTGTVLEVGSQTELTWVQGSQPVPLGEPAGFGQLDSNVSQEGQAVPVMATAQAMTTGSDSGVAAEGPGAEALVVVPGAPKAGDTAVVMEGGPMEGPMGHEEDTAALLVELRQAESRAQRLRELLARRGVVPSDAL</sequence>
<feature type="compositionally biased region" description="Polar residues" evidence="6">
    <location>
        <begin position="1192"/>
        <end position="1213"/>
    </location>
</feature>
<feature type="compositionally biased region" description="Low complexity" evidence="6">
    <location>
        <begin position="72"/>
        <end position="86"/>
    </location>
</feature>
<feature type="compositionally biased region" description="Low complexity" evidence="6">
    <location>
        <begin position="1444"/>
        <end position="1454"/>
    </location>
</feature>
<dbReference type="GO" id="GO:0005829">
    <property type="term" value="C:cytosol"/>
    <property type="evidence" value="ECO:0007669"/>
    <property type="project" value="TreeGrafter"/>
</dbReference>
<dbReference type="InterPro" id="IPR011009">
    <property type="entry name" value="Kinase-like_dom_sf"/>
</dbReference>
<feature type="compositionally biased region" description="Basic residues" evidence="6">
    <location>
        <begin position="945"/>
        <end position="954"/>
    </location>
</feature>
<keyword evidence="3" id="KW-0418">Kinase</keyword>
<keyword evidence="1" id="KW-0808">Transferase</keyword>
<evidence type="ECO:0000256" key="1">
    <source>
        <dbReference type="ARBA" id="ARBA00022679"/>
    </source>
</evidence>
<evidence type="ECO:0000256" key="6">
    <source>
        <dbReference type="SAM" id="MobiDB-lite"/>
    </source>
</evidence>
<feature type="compositionally biased region" description="Low complexity" evidence="6">
    <location>
        <begin position="626"/>
        <end position="643"/>
    </location>
</feature>
<feature type="region of interest" description="Disordered" evidence="6">
    <location>
        <begin position="471"/>
        <end position="979"/>
    </location>
</feature>
<feature type="compositionally biased region" description="Basic and acidic residues" evidence="6">
    <location>
        <begin position="349"/>
        <end position="358"/>
    </location>
</feature>
<feature type="compositionally biased region" description="Low complexity" evidence="6">
    <location>
        <begin position="359"/>
        <end position="376"/>
    </location>
</feature>
<dbReference type="PROSITE" id="PS00108">
    <property type="entry name" value="PROTEIN_KINASE_ST"/>
    <property type="match status" value="1"/>
</dbReference>
<feature type="compositionally biased region" description="Polar residues" evidence="6">
    <location>
        <begin position="720"/>
        <end position="738"/>
    </location>
</feature>
<evidence type="ECO:0000259" key="7">
    <source>
        <dbReference type="PROSITE" id="PS50011"/>
    </source>
</evidence>
<feature type="compositionally biased region" description="Polar residues" evidence="6">
    <location>
        <begin position="921"/>
        <end position="934"/>
    </location>
</feature>
<protein>
    <recommendedName>
        <fullName evidence="7">Protein kinase domain-containing protein</fullName>
    </recommendedName>
</protein>
<feature type="compositionally biased region" description="Low complexity" evidence="6">
    <location>
        <begin position="747"/>
        <end position="760"/>
    </location>
</feature>
<dbReference type="EMBL" id="BMAR01000010">
    <property type="protein sequence ID" value="GFR45617.1"/>
    <property type="molecule type" value="Genomic_DNA"/>
</dbReference>
<organism evidence="8 9">
    <name type="scientific">Astrephomene gubernaculifera</name>
    <dbReference type="NCBI Taxonomy" id="47775"/>
    <lineage>
        <taxon>Eukaryota</taxon>
        <taxon>Viridiplantae</taxon>
        <taxon>Chlorophyta</taxon>
        <taxon>core chlorophytes</taxon>
        <taxon>Chlorophyceae</taxon>
        <taxon>CS clade</taxon>
        <taxon>Chlamydomonadales</taxon>
        <taxon>Astrephomenaceae</taxon>
        <taxon>Astrephomene</taxon>
    </lineage>
</organism>
<dbReference type="Proteomes" id="UP001054857">
    <property type="component" value="Unassembled WGS sequence"/>
</dbReference>
<feature type="compositionally biased region" description="Acidic residues" evidence="6">
    <location>
        <begin position="472"/>
        <end position="481"/>
    </location>
</feature>
<dbReference type="GO" id="GO:0004694">
    <property type="term" value="F:eukaryotic translation initiation factor 2alpha kinase activity"/>
    <property type="evidence" value="ECO:0007669"/>
    <property type="project" value="TreeGrafter"/>
</dbReference>
<feature type="region of interest" description="Disordered" evidence="6">
    <location>
        <begin position="1140"/>
        <end position="1223"/>
    </location>
</feature>
<dbReference type="GO" id="GO:0005524">
    <property type="term" value="F:ATP binding"/>
    <property type="evidence" value="ECO:0007669"/>
    <property type="project" value="UniProtKB-KW"/>
</dbReference>
<keyword evidence="2" id="KW-0547">Nucleotide-binding</keyword>
<feature type="region of interest" description="Disordered" evidence="6">
    <location>
        <begin position="340"/>
        <end position="406"/>
    </location>
</feature>
<feature type="compositionally biased region" description="Gly residues" evidence="6">
    <location>
        <begin position="105"/>
        <end position="115"/>
    </location>
</feature>
<evidence type="ECO:0000256" key="5">
    <source>
        <dbReference type="ARBA" id="ARBA00037982"/>
    </source>
</evidence>
<feature type="region of interest" description="Disordered" evidence="6">
    <location>
        <begin position="55"/>
        <end position="86"/>
    </location>
</feature>
<feature type="region of interest" description="Disordered" evidence="6">
    <location>
        <begin position="1435"/>
        <end position="1455"/>
    </location>
</feature>
<keyword evidence="9" id="KW-1185">Reference proteome</keyword>
<feature type="compositionally biased region" description="Pro residues" evidence="6">
    <location>
        <begin position="521"/>
        <end position="530"/>
    </location>
</feature>
<feature type="compositionally biased region" description="Polar residues" evidence="6">
    <location>
        <begin position="551"/>
        <end position="561"/>
    </location>
</feature>
<gene>
    <name evidence="8" type="ORF">Agub_g7024</name>
</gene>
<feature type="compositionally biased region" description="Low complexity" evidence="6">
    <location>
        <begin position="482"/>
        <end position="493"/>
    </location>
</feature>
<comment type="similarity">
    <text evidence="5">Belongs to the protein kinase superfamily. Ser/Thr protein kinase family. GCN2 subfamily.</text>
</comment>
<dbReference type="SUPFAM" id="SSF56112">
    <property type="entry name" value="Protein kinase-like (PK-like)"/>
    <property type="match status" value="1"/>
</dbReference>
<keyword evidence="4" id="KW-0067">ATP-binding</keyword>
<evidence type="ECO:0000313" key="8">
    <source>
        <dbReference type="EMBL" id="GFR45617.1"/>
    </source>
</evidence>
<accession>A0AAD3DRG7</accession>
<name>A0AAD3DRG7_9CHLO</name>
<feature type="compositionally biased region" description="Gly residues" evidence="6">
    <location>
        <begin position="128"/>
        <end position="145"/>
    </location>
</feature>
<feature type="compositionally biased region" description="Low complexity" evidence="6">
    <location>
        <begin position="800"/>
        <end position="839"/>
    </location>
</feature>
<dbReference type="Gene3D" id="3.30.200.20">
    <property type="entry name" value="Phosphorylase Kinase, domain 1"/>
    <property type="match status" value="1"/>
</dbReference>
<dbReference type="PROSITE" id="PS50011">
    <property type="entry name" value="PROTEIN_KINASE_DOM"/>
    <property type="match status" value="1"/>
</dbReference>
<feature type="compositionally biased region" description="Polar residues" evidence="6">
    <location>
        <begin position="578"/>
        <end position="590"/>
    </location>
</feature>
<evidence type="ECO:0000256" key="3">
    <source>
        <dbReference type="ARBA" id="ARBA00022777"/>
    </source>
</evidence>
<feature type="compositionally biased region" description="Low complexity" evidence="6">
    <location>
        <begin position="697"/>
        <end position="712"/>
    </location>
</feature>
<dbReference type="InterPro" id="IPR050339">
    <property type="entry name" value="CC_SR_Kinase"/>
</dbReference>
<feature type="region of interest" description="Disordered" evidence="6">
    <location>
        <begin position="426"/>
        <end position="446"/>
    </location>
</feature>
<feature type="compositionally biased region" description="Gly residues" evidence="6">
    <location>
        <begin position="377"/>
        <end position="391"/>
    </location>
</feature>
<proteinExistence type="inferred from homology"/>
<dbReference type="InterPro" id="IPR008271">
    <property type="entry name" value="Ser/Thr_kinase_AS"/>
</dbReference>
<reference evidence="8 9" key="1">
    <citation type="journal article" date="2021" name="Sci. Rep.">
        <title>Genome sequencing of the multicellular alga Astrephomene provides insights into convergent evolution of germ-soma differentiation.</title>
        <authorList>
            <person name="Yamashita S."/>
            <person name="Yamamoto K."/>
            <person name="Matsuzaki R."/>
            <person name="Suzuki S."/>
            <person name="Yamaguchi H."/>
            <person name="Hirooka S."/>
            <person name="Minakuchi Y."/>
            <person name="Miyagishima S."/>
            <person name="Kawachi M."/>
            <person name="Toyoda A."/>
            <person name="Nozaki H."/>
        </authorList>
    </citation>
    <scope>NUCLEOTIDE SEQUENCE [LARGE SCALE GENOMIC DNA]</scope>
    <source>
        <strain evidence="8 9">NIES-4017</strain>
    </source>
</reference>
<evidence type="ECO:0000256" key="4">
    <source>
        <dbReference type="ARBA" id="ARBA00022840"/>
    </source>
</evidence>